<gene>
    <name evidence="7" type="ORF">AMSG_01420</name>
</gene>
<dbReference type="PROSITE" id="PS01173">
    <property type="entry name" value="LIPASE_GDXG_HIS"/>
    <property type="match status" value="1"/>
</dbReference>
<dbReference type="OMA" id="MMALEWV"/>
<dbReference type="PROSITE" id="PS00122">
    <property type="entry name" value="CARBOXYLESTERASE_B_1"/>
    <property type="match status" value="1"/>
</dbReference>
<dbReference type="Pfam" id="PF00135">
    <property type="entry name" value="COesterase"/>
    <property type="match status" value="1"/>
</dbReference>
<evidence type="ECO:0000256" key="5">
    <source>
        <dbReference type="RuleBase" id="RU361235"/>
    </source>
</evidence>
<dbReference type="SUPFAM" id="SSF53474">
    <property type="entry name" value="alpha/beta-Hydrolases"/>
    <property type="match status" value="1"/>
</dbReference>
<dbReference type="STRING" id="461836.A0A0L0DN25"/>
<evidence type="ECO:0000313" key="8">
    <source>
        <dbReference type="Proteomes" id="UP000054408"/>
    </source>
</evidence>
<evidence type="ECO:0000313" key="7">
    <source>
        <dbReference type="EMBL" id="KNC53709.1"/>
    </source>
</evidence>
<comment type="similarity">
    <text evidence="2">Belongs to the 'GDXG' lipolytic enzyme family.</text>
</comment>
<dbReference type="InterPro" id="IPR029058">
    <property type="entry name" value="AB_hydrolase_fold"/>
</dbReference>
<feature type="active site" description="Charge relay system" evidence="4">
    <location>
        <position position="361"/>
    </location>
</feature>
<dbReference type="InterPro" id="IPR050309">
    <property type="entry name" value="Type-B_Carboxylest/Lipase"/>
</dbReference>
<dbReference type="AlphaFoldDB" id="A0A0L0DN25"/>
<dbReference type="eggNOG" id="KOG4389">
    <property type="taxonomic scope" value="Eukaryota"/>
</dbReference>
<feature type="active site" description="Acyl-ester intermediate" evidence="4">
    <location>
        <position position="214"/>
    </location>
</feature>
<dbReference type="Proteomes" id="UP000054408">
    <property type="component" value="Unassembled WGS sequence"/>
</dbReference>
<keyword evidence="5" id="KW-0732">Signal</keyword>
<organism evidence="7 8">
    <name type="scientific">Thecamonas trahens ATCC 50062</name>
    <dbReference type="NCBI Taxonomy" id="461836"/>
    <lineage>
        <taxon>Eukaryota</taxon>
        <taxon>Apusozoa</taxon>
        <taxon>Apusomonadida</taxon>
        <taxon>Apusomonadidae</taxon>
        <taxon>Thecamonas</taxon>
    </lineage>
</organism>
<dbReference type="ESTHER" id="thetb-a0a0l0dn25">
    <property type="family name" value="Carb_B_Root"/>
</dbReference>
<dbReference type="EC" id="3.1.1.-" evidence="5"/>
<evidence type="ECO:0000256" key="3">
    <source>
        <dbReference type="ARBA" id="ARBA00022801"/>
    </source>
</evidence>
<dbReference type="PANTHER" id="PTHR11559">
    <property type="entry name" value="CARBOXYLESTERASE"/>
    <property type="match status" value="1"/>
</dbReference>
<dbReference type="EMBL" id="GL349437">
    <property type="protein sequence ID" value="KNC53709.1"/>
    <property type="molecule type" value="Genomic_DNA"/>
</dbReference>
<dbReference type="PROSITE" id="PS00941">
    <property type="entry name" value="CARBOXYLESTERASE_B_2"/>
    <property type="match status" value="1"/>
</dbReference>
<feature type="signal peptide" evidence="5">
    <location>
        <begin position="1"/>
        <end position="26"/>
    </location>
</feature>
<feature type="chain" id="PRO_5005394111" description="Carboxylic ester hydrolase" evidence="5">
    <location>
        <begin position="27"/>
        <end position="563"/>
    </location>
</feature>
<comment type="similarity">
    <text evidence="1 5">Belongs to the type-B carboxylesterase/lipase family.</text>
</comment>
<dbReference type="Gene3D" id="3.40.50.1820">
    <property type="entry name" value="alpha/beta hydrolase"/>
    <property type="match status" value="1"/>
</dbReference>
<dbReference type="PRINTS" id="PR00878">
    <property type="entry name" value="CHOLNESTRASE"/>
</dbReference>
<reference evidence="7 8" key="1">
    <citation type="submission" date="2010-05" db="EMBL/GenBank/DDBJ databases">
        <title>The Genome Sequence of Thecamonas trahens ATCC 50062.</title>
        <authorList>
            <consortium name="The Broad Institute Genome Sequencing Platform"/>
            <person name="Russ C."/>
            <person name="Cuomo C."/>
            <person name="Shea T."/>
            <person name="Young S.K."/>
            <person name="Zeng Q."/>
            <person name="Koehrsen M."/>
            <person name="Haas B."/>
            <person name="Borodovsky M."/>
            <person name="Guigo R."/>
            <person name="Alvarado L."/>
            <person name="Berlin A."/>
            <person name="Bochicchio J."/>
            <person name="Borenstein D."/>
            <person name="Chapman S."/>
            <person name="Chen Z."/>
            <person name="Freedman E."/>
            <person name="Gellesch M."/>
            <person name="Goldberg J."/>
            <person name="Griggs A."/>
            <person name="Gujja S."/>
            <person name="Heilman E."/>
            <person name="Heiman D."/>
            <person name="Hepburn T."/>
            <person name="Howarth C."/>
            <person name="Jen D."/>
            <person name="Larson L."/>
            <person name="Mehta T."/>
            <person name="Park D."/>
            <person name="Pearson M."/>
            <person name="Roberts A."/>
            <person name="Saif S."/>
            <person name="Shenoy N."/>
            <person name="Sisk P."/>
            <person name="Stolte C."/>
            <person name="Sykes S."/>
            <person name="Thomson T."/>
            <person name="Walk T."/>
            <person name="White J."/>
            <person name="Yandava C."/>
            <person name="Burger G."/>
            <person name="Gray M.W."/>
            <person name="Holland P.W.H."/>
            <person name="King N."/>
            <person name="Lang F.B.F."/>
            <person name="Roger A.J."/>
            <person name="Ruiz-Trillo I."/>
            <person name="Lander E."/>
            <person name="Nusbaum C."/>
        </authorList>
    </citation>
    <scope>NUCLEOTIDE SEQUENCE [LARGE SCALE GENOMIC DNA]</scope>
    <source>
        <strain evidence="7 8">ATCC 50062</strain>
    </source>
</reference>
<dbReference type="InterPro" id="IPR000997">
    <property type="entry name" value="Cholinesterase"/>
</dbReference>
<feature type="domain" description="Carboxylesterase type B" evidence="6">
    <location>
        <begin position="31"/>
        <end position="554"/>
    </location>
</feature>
<dbReference type="InterPro" id="IPR002018">
    <property type="entry name" value="CarbesteraseB"/>
</dbReference>
<name>A0A0L0DN25_THETB</name>
<evidence type="ECO:0000256" key="4">
    <source>
        <dbReference type="PIRSR" id="PIRSR600997-1"/>
    </source>
</evidence>
<dbReference type="OrthoDB" id="408631at2759"/>
<dbReference type="GO" id="GO:0004104">
    <property type="term" value="F:cholinesterase activity"/>
    <property type="evidence" value="ECO:0007669"/>
    <property type="project" value="InterPro"/>
</dbReference>
<dbReference type="InterPro" id="IPR019826">
    <property type="entry name" value="Carboxylesterase_B_AS"/>
</dbReference>
<dbReference type="InterPro" id="IPR002168">
    <property type="entry name" value="Lipase_GDXG_HIS_AS"/>
</dbReference>
<dbReference type="RefSeq" id="XP_013762023.1">
    <property type="nucleotide sequence ID" value="XM_013906569.1"/>
</dbReference>
<keyword evidence="8" id="KW-1185">Reference proteome</keyword>
<feature type="active site" description="Charge relay system" evidence="4">
    <location>
        <position position="468"/>
    </location>
</feature>
<keyword evidence="3 5" id="KW-0378">Hydrolase</keyword>
<evidence type="ECO:0000259" key="6">
    <source>
        <dbReference type="Pfam" id="PF00135"/>
    </source>
</evidence>
<protein>
    <recommendedName>
        <fullName evidence="5">Carboxylic ester hydrolase</fullName>
        <ecNumber evidence="5">3.1.1.-</ecNumber>
    </recommendedName>
</protein>
<sequence length="563" mass="60673">MRLTGEVALVGLVALMVCGLCGEAGATSLSRMTSYGPVTGAVSKAYPSVIAWQGIPFAAPPTGDLRFKPPQAPKSWTEPLMTTDSGPGCPMYVEPVLKGTEDCLYLDVYAPINVTADTQVMVFIHGGGYVIGNDYHKGLYDGAHLAAKHGVIVVAMNYRLSVLGFLALDALKVEAGGTTGNYGLQDQQLALKWVASNIAAFGGDPDSVLLFGESAGAFSLCWHLVSPGSKGLFAAVLFESGNCDSPSFFRPYEYATNFSAGYAAHVGCDPDALSEAELLGCLRALPLPKLIDGGVLLAGGSGGSVGRFPPDVFWPKLAPIMPWGIAIDGSPAGLTGVPSKLIAAGKGMSNVPLLMGTNRNEGSIFLPMMIAMVPGIDVLPLSERTALLVLSHFFNSSVVAQARELYPRYAYKSWDKMASALLTDYFFVCSARRMLRAFGAAYPGTPRYTYRYVYKTDSPLYPVFGDYHSSELKFVFGNPVHNIPFDKTDWTMSDIFGWYWTNYARAHAPSGASPSSVDPYPFWPQWNETAQITQLLDVPVGQEAFLDDVVCDFWDRVKVDYSS</sequence>
<dbReference type="InterPro" id="IPR019819">
    <property type="entry name" value="Carboxylesterase_B_CS"/>
</dbReference>
<proteinExistence type="inferred from homology"/>
<accession>A0A0L0DN25</accession>
<evidence type="ECO:0000256" key="2">
    <source>
        <dbReference type="ARBA" id="ARBA00010515"/>
    </source>
</evidence>
<dbReference type="GeneID" id="25561170"/>
<evidence type="ECO:0000256" key="1">
    <source>
        <dbReference type="ARBA" id="ARBA00005964"/>
    </source>
</evidence>